<evidence type="ECO:0000313" key="2">
    <source>
        <dbReference type="EMBL" id="KZT75543.1"/>
    </source>
</evidence>
<dbReference type="Proteomes" id="UP000250235">
    <property type="component" value="Unassembled WGS sequence"/>
</dbReference>
<reference evidence="2 3" key="1">
    <citation type="journal article" date="2015" name="Proc. Natl. Acad. Sci. U.S.A.">
        <title>The resurrection genome of Boea hygrometrica: A blueprint for survival of dehydration.</title>
        <authorList>
            <person name="Xiao L."/>
            <person name="Yang G."/>
            <person name="Zhang L."/>
            <person name="Yang X."/>
            <person name="Zhao S."/>
            <person name="Ji Z."/>
            <person name="Zhou Q."/>
            <person name="Hu M."/>
            <person name="Wang Y."/>
            <person name="Chen M."/>
            <person name="Xu Y."/>
            <person name="Jin H."/>
            <person name="Xiao X."/>
            <person name="Hu G."/>
            <person name="Bao F."/>
            <person name="Hu Y."/>
            <person name="Wan P."/>
            <person name="Li L."/>
            <person name="Deng X."/>
            <person name="Kuang T."/>
            <person name="Xiang C."/>
            <person name="Zhu J.K."/>
            <person name="Oliver M.J."/>
            <person name="He Y."/>
        </authorList>
    </citation>
    <scope>NUCLEOTIDE SEQUENCE [LARGE SCALE GENOMIC DNA]</scope>
    <source>
        <strain evidence="3">cv. XS01</strain>
    </source>
</reference>
<organism evidence="2 3">
    <name type="scientific">Dorcoceras hygrometricum</name>
    <dbReference type="NCBI Taxonomy" id="472368"/>
    <lineage>
        <taxon>Eukaryota</taxon>
        <taxon>Viridiplantae</taxon>
        <taxon>Streptophyta</taxon>
        <taxon>Embryophyta</taxon>
        <taxon>Tracheophyta</taxon>
        <taxon>Spermatophyta</taxon>
        <taxon>Magnoliopsida</taxon>
        <taxon>eudicotyledons</taxon>
        <taxon>Gunneridae</taxon>
        <taxon>Pentapetalae</taxon>
        <taxon>asterids</taxon>
        <taxon>lamiids</taxon>
        <taxon>Lamiales</taxon>
        <taxon>Gesneriaceae</taxon>
        <taxon>Didymocarpoideae</taxon>
        <taxon>Trichosporeae</taxon>
        <taxon>Loxocarpinae</taxon>
        <taxon>Dorcoceras</taxon>
    </lineage>
</organism>
<sequence>MCATREVTPRGQRAANAQKACQRVASGARPAAQRLARIIAQSSSLRPALVAQLIAQEGGQHSPPLRGQRASRPRLCAREGGAPPHVAAADGHAGILVDSI</sequence>
<evidence type="ECO:0000256" key="1">
    <source>
        <dbReference type="SAM" id="MobiDB-lite"/>
    </source>
</evidence>
<gene>
    <name evidence="2" type="ORF">F511_47432</name>
</gene>
<accession>A0A2Z6ZXI0</accession>
<name>A0A2Z6ZXI0_9LAMI</name>
<proteinExistence type="predicted"/>
<keyword evidence="3" id="KW-1185">Reference proteome</keyword>
<protein>
    <submittedName>
        <fullName evidence="2">Uncharacterized protein</fullName>
    </submittedName>
</protein>
<dbReference type="EMBL" id="KV227100">
    <property type="protein sequence ID" value="KZT75543.1"/>
    <property type="molecule type" value="Genomic_DNA"/>
</dbReference>
<feature type="region of interest" description="Disordered" evidence="1">
    <location>
        <begin position="57"/>
        <end position="88"/>
    </location>
</feature>
<evidence type="ECO:0000313" key="3">
    <source>
        <dbReference type="Proteomes" id="UP000250235"/>
    </source>
</evidence>
<dbReference type="AlphaFoldDB" id="A0A2Z6ZXI0"/>